<dbReference type="GO" id="GO:0008658">
    <property type="term" value="F:penicillin binding"/>
    <property type="evidence" value="ECO:0007669"/>
    <property type="project" value="InterPro"/>
</dbReference>
<dbReference type="Gene3D" id="1.10.150.770">
    <property type="match status" value="1"/>
</dbReference>
<dbReference type="EMBL" id="CAEZTS010000126">
    <property type="protein sequence ID" value="CAB4585692.1"/>
    <property type="molecule type" value="Genomic_DNA"/>
</dbReference>
<feature type="region of interest" description="Disordered" evidence="3">
    <location>
        <begin position="1"/>
        <end position="85"/>
    </location>
</feature>
<organism evidence="7">
    <name type="scientific">freshwater metagenome</name>
    <dbReference type="NCBI Taxonomy" id="449393"/>
    <lineage>
        <taxon>unclassified sequences</taxon>
        <taxon>metagenomes</taxon>
        <taxon>ecological metagenomes</taxon>
    </lineage>
</organism>
<accession>A0A6J6F9T7</accession>
<dbReference type="InterPro" id="IPR001460">
    <property type="entry name" value="PCN-bd_Tpept"/>
</dbReference>
<keyword evidence="4" id="KW-0812">Transmembrane</keyword>
<dbReference type="Gene3D" id="3.90.1310.10">
    <property type="entry name" value="Penicillin-binding protein 2a (Domain 2)"/>
    <property type="match status" value="1"/>
</dbReference>
<reference evidence="7" key="1">
    <citation type="submission" date="2020-05" db="EMBL/GenBank/DDBJ databases">
        <authorList>
            <person name="Chiriac C."/>
            <person name="Salcher M."/>
            <person name="Ghai R."/>
            <person name="Kavagutti S V."/>
        </authorList>
    </citation>
    <scope>NUCLEOTIDE SEQUENCE</scope>
</reference>
<dbReference type="InterPro" id="IPR050515">
    <property type="entry name" value="Beta-lactam/transpept"/>
</dbReference>
<feature type="domain" description="Penicillin-binding protein dimerisation" evidence="6">
    <location>
        <begin position="151"/>
        <end position="297"/>
    </location>
</feature>
<dbReference type="GO" id="GO:0005886">
    <property type="term" value="C:plasma membrane"/>
    <property type="evidence" value="ECO:0007669"/>
    <property type="project" value="TreeGrafter"/>
</dbReference>
<dbReference type="InterPro" id="IPR012338">
    <property type="entry name" value="Beta-lactam/transpept-like"/>
</dbReference>
<dbReference type="SUPFAM" id="SSF56601">
    <property type="entry name" value="beta-lactamase/transpeptidase-like"/>
    <property type="match status" value="1"/>
</dbReference>
<keyword evidence="4" id="KW-1133">Transmembrane helix</keyword>
<dbReference type="Gene3D" id="3.30.450.330">
    <property type="match status" value="1"/>
</dbReference>
<protein>
    <submittedName>
        <fullName evidence="7">Unannotated protein</fullName>
    </submittedName>
</protein>
<evidence type="ECO:0000259" key="6">
    <source>
        <dbReference type="Pfam" id="PF03717"/>
    </source>
</evidence>
<feature type="transmembrane region" description="Helical" evidence="4">
    <location>
        <begin position="108"/>
        <end position="128"/>
    </location>
</feature>
<dbReference type="Pfam" id="PF00905">
    <property type="entry name" value="Transpeptidase"/>
    <property type="match status" value="1"/>
</dbReference>
<dbReference type="AlphaFoldDB" id="A0A6J6F9T7"/>
<evidence type="ECO:0000256" key="3">
    <source>
        <dbReference type="SAM" id="MobiDB-lite"/>
    </source>
</evidence>
<dbReference type="PANTHER" id="PTHR30627">
    <property type="entry name" value="PEPTIDOGLYCAN D,D-TRANSPEPTIDASE"/>
    <property type="match status" value="1"/>
</dbReference>
<evidence type="ECO:0000259" key="5">
    <source>
        <dbReference type="Pfam" id="PF00905"/>
    </source>
</evidence>
<evidence type="ECO:0000256" key="4">
    <source>
        <dbReference type="SAM" id="Phobius"/>
    </source>
</evidence>
<keyword evidence="2 4" id="KW-0472">Membrane</keyword>
<feature type="compositionally biased region" description="Basic and acidic residues" evidence="3">
    <location>
        <begin position="1"/>
        <end position="24"/>
    </location>
</feature>
<evidence type="ECO:0000313" key="7">
    <source>
        <dbReference type="EMBL" id="CAB4585692.1"/>
    </source>
</evidence>
<comment type="subcellular location">
    <subcellularLocation>
        <location evidence="1">Membrane</location>
    </subcellularLocation>
</comment>
<feature type="domain" description="Penicillin-binding protein transpeptidase" evidence="5">
    <location>
        <begin position="343"/>
        <end position="655"/>
    </location>
</feature>
<sequence>MSNERRTTRGTEVPKSRRKVDSTKRARTSASKPGTSRSSASDASRAKKVRAASGRRTVASSGTKTAKISSRRRPKQSLGLLFGRDDKVESPKATVRNRSTAGLRRTRFHVMVSLGLVCMVGLVGRSFWVQVAHGAGYREDGVQQRQRFSAIPAARGTIFDRDGNEMAITVPATSIYANPQSIIDPAATAHVLAQLLGIDAVSEADLAAKLADQSTTFVYVQRFVDENVAEAVLSLNLAGIFGISEPERVEVAGGLARNVVGRTDPFGVGATGIELQYDKMLRGQDGEMVKEASNGRSLPGTTKIVNDPRPGTDLVLTIDRSMQYQVERILLARVEELTAKGGNAVVMDTATGEILAIVSVRRNAEGVAELTAGNMAAVEAHEPGSVAKVFSMAATLDSGVATTDRVYDVPGVYVFDEGQEYEKTIKDAYPHDLEPMTLRDIFVRSSNIGTLMAAGEVGSPRLHDYLEAFGFGKQSGLQFPGETAGMLKQPENWRGSENATITYGYGYSSSALQLVSAVNVIANDGVYVSPRLVRATIDEKGSLWEAPAGATHRVVSESTARTMQALMASVVCEGTGTRARIDGISVAGKTGTGYKIQENGTYENEDGTRAYFATFVGFLPANNPQISILVSIDEPDPSSRDRFGGTAAAPAFAKIATMAIHERSIEPSADDAGCPAVAE</sequence>
<feature type="compositionally biased region" description="Polar residues" evidence="3">
    <location>
        <begin position="58"/>
        <end position="68"/>
    </location>
</feature>
<proteinExistence type="predicted"/>
<dbReference type="PANTHER" id="PTHR30627:SF1">
    <property type="entry name" value="PEPTIDOGLYCAN D,D-TRANSPEPTIDASE FTSI"/>
    <property type="match status" value="1"/>
</dbReference>
<gene>
    <name evidence="7" type="ORF">UFOPK1722_01335</name>
</gene>
<evidence type="ECO:0000256" key="2">
    <source>
        <dbReference type="ARBA" id="ARBA00023136"/>
    </source>
</evidence>
<dbReference type="InterPro" id="IPR005311">
    <property type="entry name" value="PBP_dimer"/>
</dbReference>
<dbReference type="Pfam" id="PF03717">
    <property type="entry name" value="PBP_dimer"/>
    <property type="match status" value="1"/>
</dbReference>
<dbReference type="Gene3D" id="3.40.710.10">
    <property type="entry name" value="DD-peptidase/beta-lactamase superfamily"/>
    <property type="match status" value="1"/>
</dbReference>
<name>A0A6J6F9T7_9ZZZZ</name>
<evidence type="ECO:0000256" key="1">
    <source>
        <dbReference type="ARBA" id="ARBA00004370"/>
    </source>
</evidence>
<dbReference type="SUPFAM" id="SSF56519">
    <property type="entry name" value="Penicillin binding protein dimerisation domain"/>
    <property type="match status" value="1"/>
</dbReference>
<dbReference type="GO" id="GO:0071555">
    <property type="term" value="P:cell wall organization"/>
    <property type="evidence" value="ECO:0007669"/>
    <property type="project" value="TreeGrafter"/>
</dbReference>
<dbReference type="InterPro" id="IPR036138">
    <property type="entry name" value="PBP_dimer_sf"/>
</dbReference>